<gene>
    <name evidence="1" type="ORF">SCALOS_LOCUS5587</name>
</gene>
<feature type="non-terminal residue" evidence="1">
    <location>
        <position position="198"/>
    </location>
</feature>
<evidence type="ECO:0000313" key="1">
    <source>
        <dbReference type="EMBL" id="CAG8563329.1"/>
    </source>
</evidence>
<proteinExistence type="predicted"/>
<name>A0ACA9M8M2_9GLOM</name>
<keyword evidence="2" id="KW-1185">Reference proteome</keyword>
<dbReference type="Proteomes" id="UP000789860">
    <property type="component" value="Unassembled WGS sequence"/>
</dbReference>
<evidence type="ECO:0000313" key="2">
    <source>
        <dbReference type="Proteomes" id="UP000789860"/>
    </source>
</evidence>
<protein>
    <submittedName>
        <fullName evidence="1">1924_t:CDS:1</fullName>
    </submittedName>
</protein>
<dbReference type="EMBL" id="CAJVPM010009351">
    <property type="protein sequence ID" value="CAG8563329.1"/>
    <property type="molecule type" value="Genomic_DNA"/>
</dbReference>
<accession>A0ACA9M8M2</accession>
<comment type="caution">
    <text evidence="1">The sequence shown here is derived from an EMBL/GenBank/DDBJ whole genome shotgun (WGS) entry which is preliminary data.</text>
</comment>
<sequence>MKLLENPNSDASSSTDTISTNTTNCLSSLLLVKTAMRINVFNYYLSTDKKYVKADEYRQHSEVLGNFICNSHSVLLKQRIAAIQDERERMLMLYSEFVNDNIIVPQNRAVKQYTEVLWELVDELTCTFDLTNPKQHNLFKHAQEMNQDGYKRMFTFYEIGLNILDKLLQEEVYKTKKITKGRRVKNLVSVSAKEYQSL</sequence>
<reference evidence="1" key="1">
    <citation type="submission" date="2021-06" db="EMBL/GenBank/DDBJ databases">
        <authorList>
            <person name="Kallberg Y."/>
            <person name="Tangrot J."/>
            <person name="Rosling A."/>
        </authorList>
    </citation>
    <scope>NUCLEOTIDE SEQUENCE</scope>
    <source>
        <strain evidence="1">AU212A</strain>
    </source>
</reference>
<organism evidence="1 2">
    <name type="scientific">Scutellospora calospora</name>
    <dbReference type="NCBI Taxonomy" id="85575"/>
    <lineage>
        <taxon>Eukaryota</taxon>
        <taxon>Fungi</taxon>
        <taxon>Fungi incertae sedis</taxon>
        <taxon>Mucoromycota</taxon>
        <taxon>Glomeromycotina</taxon>
        <taxon>Glomeromycetes</taxon>
        <taxon>Diversisporales</taxon>
        <taxon>Gigasporaceae</taxon>
        <taxon>Scutellospora</taxon>
    </lineage>
</organism>